<name>A0ABU3T0D9_9ALTE</name>
<accession>A0ABU3T0D9</accession>
<dbReference type="Proteomes" id="UP001247805">
    <property type="component" value="Unassembled WGS sequence"/>
</dbReference>
<evidence type="ECO:0000313" key="1">
    <source>
        <dbReference type="EMBL" id="MDU0355647.1"/>
    </source>
</evidence>
<keyword evidence="2" id="KW-1185">Reference proteome</keyword>
<gene>
    <name evidence="1" type="ORF">RS130_18705</name>
</gene>
<protein>
    <submittedName>
        <fullName evidence="1">Uncharacterized protein</fullName>
    </submittedName>
</protein>
<sequence>MNLMPYPTDADGGWKERLSTVIRFPNGSTVQQFLDTTVCQAMENVKAELEKNHVDAEIISAARKLSLSVQHGTEHSFIYAVKRVKYQQPSFSLDNEESEDDDEEQNYYRAEVHLAEGGQDYDIMGWSKQAVINDIIDQYQKHQHFLHLLR</sequence>
<dbReference type="RefSeq" id="WP_316027178.1">
    <property type="nucleotide sequence ID" value="NZ_JAWDIO010000002.1"/>
</dbReference>
<evidence type="ECO:0000313" key="2">
    <source>
        <dbReference type="Proteomes" id="UP001247805"/>
    </source>
</evidence>
<organism evidence="1 2">
    <name type="scientific">Paraglaciecola aquimarina</name>
    <dbReference type="NCBI Taxonomy" id="1235557"/>
    <lineage>
        <taxon>Bacteria</taxon>
        <taxon>Pseudomonadati</taxon>
        <taxon>Pseudomonadota</taxon>
        <taxon>Gammaproteobacteria</taxon>
        <taxon>Alteromonadales</taxon>
        <taxon>Alteromonadaceae</taxon>
        <taxon>Paraglaciecola</taxon>
    </lineage>
</organism>
<comment type="caution">
    <text evidence="1">The sequence shown here is derived from an EMBL/GenBank/DDBJ whole genome shotgun (WGS) entry which is preliminary data.</text>
</comment>
<proteinExistence type="predicted"/>
<reference evidence="1 2" key="1">
    <citation type="submission" date="2023-10" db="EMBL/GenBank/DDBJ databases">
        <title>Glaciecola aquimarina strain GGW-M5 nov., isolated from a coastal seawater.</title>
        <authorList>
            <person name="Bayburt H."/>
            <person name="Kim J.M."/>
            <person name="Choi B.J."/>
            <person name="Jeon C.O."/>
        </authorList>
    </citation>
    <scope>NUCLEOTIDE SEQUENCE [LARGE SCALE GENOMIC DNA]</scope>
    <source>
        <strain evidence="1 2">KCTC 32108</strain>
    </source>
</reference>
<dbReference type="EMBL" id="JAWDIO010000002">
    <property type="protein sequence ID" value="MDU0355647.1"/>
    <property type="molecule type" value="Genomic_DNA"/>
</dbReference>